<feature type="compositionally biased region" description="Polar residues" evidence="1">
    <location>
        <begin position="161"/>
        <end position="175"/>
    </location>
</feature>
<protein>
    <submittedName>
        <fullName evidence="2">Uncharacterized protein</fullName>
    </submittedName>
</protein>
<dbReference type="Proteomes" id="UP001198182">
    <property type="component" value="Unassembled WGS sequence"/>
</dbReference>
<sequence>MDFTGGEGGVSLVDEADPNIEPYATADEFGEIVADVKEEAAIVAEDISKRDQYQKEFKLEDNARLLVVYPEAVHYEKNGEWEDIDNTLIASQSMNGKSVLINQANVVDMELPQIFSANQPISLKYKDYEISFALEGAASAVVDEKKTVVEDGSAAVESRVESSTASGTESNTAPSTAFEPESSELPEAASEDNLTDEDISVEESLEGFDLEGFESKSEDAAVQCRIIRSVRIK</sequence>
<dbReference type="EMBL" id="JAJEQR010000070">
    <property type="protein sequence ID" value="MCC2232492.1"/>
    <property type="molecule type" value="Genomic_DNA"/>
</dbReference>
<feature type="region of interest" description="Disordered" evidence="1">
    <location>
        <begin position="152"/>
        <end position="219"/>
    </location>
</feature>
<feature type="compositionally biased region" description="Acidic residues" evidence="1">
    <location>
        <begin position="181"/>
        <end position="212"/>
    </location>
</feature>
<name>A0AAE3JGZ7_9FIRM</name>
<organism evidence="2 3">
    <name type="scientific">Hominifimenecus microfluidus</name>
    <dbReference type="NCBI Taxonomy" id="2885348"/>
    <lineage>
        <taxon>Bacteria</taxon>
        <taxon>Bacillati</taxon>
        <taxon>Bacillota</taxon>
        <taxon>Clostridia</taxon>
        <taxon>Lachnospirales</taxon>
        <taxon>Lachnospiraceae</taxon>
        <taxon>Hominifimenecus</taxon>
    </lineage>
</organism>
<proteinExistence type="predicted"/>
<dbReference type="AlphaFoldDB" id="A0AAE3JGZ7"/>
<comment type="caution">
    <text evidence="2">The sequence shown here is derived from an EMBL/GenBank/DDBJ whole genome shotgun (WGS) entry which is preliminary data.</text>
</comment>
<evidence type="ECO:0000256" key="1">
    <source>
        <dbReference type="SAM" id="MobiDB-lite"/>
    </source>
</evidence>
<reference evidence="2" key="1">
    <citation type="submission" date="2021-10" db="EMBL/GenBank/DDBJ databases">
        <title>Anaerobic single-cell dispensing facilitates the cultivation of human gut bacteria.</title>
        <authorList>
            <person name="Afrizal A."/>
        </authorList>
    </citation>
    <scope>NUCLEOTIDE SEQUENCE</scope>
    <source>
        <strain evidence="2">CLA-AA-H215</strain>
    </source>
</reference>
<evidence type="ECO:0000313" key="3">
    <source>
        <dbReference type="Proteomes" id="UP001198182"/>
    </source>
</evidence>
<accession>A0AAE3JGZ7</accession>
<evidence type="ECO:0000313" key="2">
    <source>
        <dbReference type="EMBL" id="MCC2232492.1"/>
    </source>
</evidence>
<gene>
    <name evidence="2" type="ORF">LKD81_16095</name>
</gene>
<keyword evidence="3" id="KW-1185">Reference proteome</keyword>